<dbReference type="InterPro" id="IPR000742">
    <property type="entry name" value="EGF"/>
</dbReference>
<proteinExistence type="predicted"/>
<organism evidence="5 6">
    <name type="scientific">Dictyocaulus viviparus</name>
    <name type="common">Bovine lungworm</name>
    <dbReference type="NCBI Taxonomy" id="29172"/>
    <lineage>
        <taxon>Eukaryota</taxon>
        <taxon>Metazoa</taxon>
        <taxon>Ecdysozoa</taxon>
        <taxon>Nematoda</taxon>
        <taxon>Chromadorea</taxon>
        <taxon>Rhabditida</taxon>
        <taxon>Rhabditina</taxon>
        <taxon>Rhabditomorpha</taxon>
        <taxon>Strongyloidea</taxon>
        <taxon>Metastrongylidae</taxon>
        <taxon>Dictyocaulus</taxon>
    </lineage>
</organism>
<dbReference type="Pfam" id="PF00008">
    <property type="entry name" value="EGF"/>
    <property type="match status" value="1"/>
</dbReference>
<dbReference type="Gene3D" id="2.10.25.10">
    <property type="entry name" value="Laminin"/>
    <property type="match status" value="2"/>
</dbReference>
<dbReference type="SUPFAM" id="SSF57196">
    <property type="entry name" value="EGF/Laminin"/>
    <property type="match status" value="2"/>
</dbReference>
<evidence type="ECO:0000313" key="6">
    <source>
        <dbReference type="Proteomes" id="UP000053766"/>
    </source>
</evidence>
<dbReference type="STRING" id="29172.A0A0D8XWL2"/>
<dbReference type="InterPro" id="IPR001881">
    <property type="entry name" value="EGF-like_Ca-bd_dom"/>
</dbReference>
<dbReference type="Proteomes" id="UP000053766">
    <property type="component" value="Unassembled WGS sequence"/>
</dbReference>
<evidence type="ECO:0000256" key="1">
    <source>
        <dbReference type="ARBA" id="ARBA00022536"/>
    </source>
</evidence>
<keyword evidence="1 3" id="KW-0245">EGF-like domain</keyword>
<dbReference type="PROSITE" id="PS00010">
    <property type="entry name" value="ASX_HYDROXYL"/>
    <property type="match status" value="2"/>
</dbReference>
<comment type="caution">
    <text evidence="3">Lacks conserved residue(s) required for the propagation of feature annotation.</text>
</comment>
<dbReference type="PROSITE" id="PS50026">
    <property type="entry name" value="EGF_3"/>
    <property type="match status" value="2"/>
</dbReference>
<feature type="domain" description="EGF-like" evidence="4">
    <location>
        <begin position="72"/>
        <end position="110"/>
    </location>
</feature>
<reference evidence="6" key="2">
    <citation type="journal article" date="2016" name="Sci. Rep.">
        <title>Dictyocaulus viviparus genome, variome and transcriptome elucidate lungworm biology and support future intervention.</title>
        <authorList>
            <person name="McNulty S.N."/>
            <person name="Strube C."/>
            <person name="Rosa B.A."/>
            <person name="Martin J.C."/>
            <person name="Tyagi R."/>
            <person name="Choi Y.J."/>
            <person name="Wang Q."/>
            <person name="Hallsworth Pepin K."/>
            <person name="Zhang X."/>
            <person name="Ozersky P."/>
            <person name="Wilson R.K."/>
            <person name="Sternberg P.W."/>
            <person name="Gasser R.B."/>
            <person name="Mitreva M."/>
        </authorList>
    </citation>
    <scope>NUCLEOTIDE SEQUENCE [LARGE SCALE GENOMIC DNA]</scope>
    <source>
        <strain evidence="6">HannoverDv2000</strain>
    </source>
</reference>
<reference evidence="5 6" key="1">
    <citation type="submission" date="2013-11" db="EMBL/GenBank/DDBJ databases">
        <title>Draft genome of the bovine lungworm Dictyocaulus viviparus.</title>
        <authorList>
            <person name="Mitreva M."/>
        </authorList>
    </citation>
    <scope>NUCLEOTIDE SEQUENCE [LARGE SCALE GENOMIC DNA]</scope>
    <source>
        <strain evidence="5 6">HannoverDv2000</strain>
    </source>
</reference>
<dbReference type="InterPro" id="IPR049883">
    <property type="entry name" value="NOTCH1_EGF-like"/>
</dbReference>
<name>A0A0D8XWL2_DICVI</name>
<keyword evidence="2" id="KW-1015">Disulfide bond</keyword>
<sequence length="121" mass="13341">MYIVEISVINECSDARLNNCSPNAKCIDKEIGYTCRCFPGFIDTSSGGATNRGRNCTKCKFLLRIANMASRLVDECSTKQHDCDPKALCRDKAIGFSCHCPFGYSDSSPDRNKPGRVCIQS</sequence>
<dbReference type="GO" id="GO:0005509">
    <property type="term" value="F:calcium ion binding"/>
    <property type="evidence" value="ECO:0007669"/>
    <property type="project" value="InterPro"/>
</dbReference>
<evidence type="ECO:0000256" key="3">
    <source>
        <dbReference type="PROSITE-ProRule" id="PRU00076"/>
    </source>
</evidence>
<dbReference type="SMART" id="SM00181">
    <property type="entry name" value="EGF"/>
    <property type="match status" value="2"/>
</dbReference>
<dbReference type="SMART" id="SM00179">
    <property type="entry name" value="EGF_CA"/>
    <property type="match status" value="2"/>
</dbReference>
<protein>
    <submittedName>
        <fullName evidence="5">Calcium binding EGF domain protein</fullName>
    </submittedName>
</protein>
<evidence type="ECO:0000259" key="4">
    <source>
        <dbReference type="PROSITE" id="PS50026"/>
    </source>
</evidence>
<dbReference type="InterPro" id="IPR000152">
    <property type="entry name" value="EGF-type_Asp/Asn_hydroxyl_site"/>
</dbReference>
<dbReference type="CDD" id="cd00054">
    <property type="entry name" value="EGF_CA"/>
    <property type="match status" value="1"/>
</dbReference>
<dbReference type="EMBL" id="KN716247">
    <property type="protein sequence ID" value="KJH49048.1"/>
    <property type="molecule type" value="Genomic_DNA"/>
</dbReference>
<gene>
    <name evidence="5" type="ORF">DICVIV_04827</name>
</gene>
<dbReference type="AlphaFoldDB" id="A0A0D8XWL2"/>
<accession>A0A0D8XWL2</accession>
<feature type="domain" description="EGF-like" evidence="4">
    <location>
        <begin position="8"/>
        <end position="47"/>
    </location>
</feature>
<dbReference type="Pfam" id="PF07645">
    <property type="entry name" value="EGF_CA"/>
    <property type="match status" value="1"/>
</dbReference>
<evidence type="ECO:0000313" key="5">
    <source>
        <dbReference type="EMBL" id="KJH49048.1"/>
    </source>
</evidence>
<evidence type="ECO:0000256" key="2">
    <source>
        <dbReference type="ARBA" id="ARBA00023157"/>
    </source>
</evidence>
<dbReference type="OrthoDB" id="6516201at2759"/>
<keyword evidence="6" id="KW-1185">Reference proteome</keyword>